<comment type="caution">
    <text evidence="5">The sequence shown here is derived from an EMBL/GenBank/DDBJ whole genome shotgun (WGS) entry which is preliminary data.</text>
</comment>
<evidence type="ECO:0000313" key="6">
    <source>
        <dbReference type="Proteomes" id="UP001565236"/>
    </source>
</evidence>
<feature type="binding site" evidence="3">
    <location>
        <begin position="12"/>
        <end position="17"/>
    </location>
    <ligand>
        <name>ATP</name>
        <dbReference type="ChEBI" id="CHEBI:30616"/>
    </ligand>
</feature>
<keyword evidence="3" id="KW-0963">Cytoplasm</keyword>
<keyword evidence="3 5" id="KW-0418">Kinase</keyword>
<keyword evidence="3 5" id="KW-0808">Transferase</keyword>
<evidence type="ECO:0000256" key="3">
    <source>
        <dbReference type="HAMAP-Rule" id="MF_00376"/>
    </source>
</evidence>
<dbReference type="GO" id="GO:0004140">
    <property type="term" value="F:dephospho-CoA kinase activity"/>
    <property type="evidence" value="ECO:0007669"/>
    <property type="project" value="UniProtKB-EC"/>
</dbReference>
<dbReference type="InterPro" id="IPR001977">
    <property type="entry name" value="Depp_CoAkinase"/>
</dbReference>
<keyword evidence="3" id="KW-0173">Coenzyme A biosynthesis</keyword>
<dbReference type="Gene3D" id="3.40.50.300">
    <property type="entry name" value="P-loop containing nucleotide triphosphate hydrolases"/>
    <property type="match status" value="1"/>
</dbReference>
<dbReference type="HAMAP" id="MF_00376">
    <property type="entry name" value="Dephospho_CoA_kinase"/>
    <property type="match status" value="1"/>
</dbReference>
<sequence length="199" mass="22105">MSYILGLTGGIGMGKSTLSTYLKTLGFCVLDADQIARKVVKKGTPGLRRLVQTFGQKILTPEGDLDRAVLGKIVFDDPKMLAKLNTVMIPLIKAEYLTQIAHAKSAKVIVLDAPLLFEQGYDELCDAVVTVSLPQTLQIKRIMARDHLAKEDALARIKHQLPDEIRRKKATVVLDSSGTVEETRAQMIKWLKTNHLIER</sequence>
<dbReference type="CDD" id="cd02022">
    <property type="entry name" value="DPCK"/>
    <property type="match status" value="1"/>
</dbReference>
<comment type="catalytic activity">
    <reaction evidence="3">
        <text>3'-dephospho-CoA + ATP = ADP + CoA + H(+)</text>
        <dbReference type="Rhea" id="RHEA:18245"/>
        <dbReference type="ChEBI" id="CHEBI:15378"/>
        <dbReference type="ChEBI" id="CHEBI:30616"/>
        <dbReference type="ChEBI" id="CHEBI:57287"/>
        <dbReference type="ChEBI" id="CHEBI:57328"/>
        <dbReference type="ChEBI" id="CHEBI:456216"/>
        <dbReference type="EC" id="2.7.1.24"/>
    </reaction>
</comment>
<reference evidence="5 6" key="1">
    <citation type="submission" date="2024-03" db="EMBL/GenBank/DDBJ databases">
        <title>Mouse gut bacterial collection (mGBC) of GemPharmatech.</title>
        <authorList>
            <person name="He Y."/>
            <person name="Dong L."/>
            <person name="Wu D."/>
            <person name="Gao X."/>
            <person name="Lin Z."/>
        </authorList>
    </citation>
    <scope>NUCLEOTIDE SEQUENCE [LARGE SCALE GENOMIC DNA]</scope>
    <source>
        <strain evidence="5 6">15-30</strain>
    </source>
</reference>
<dbReference type="SUPFAM" id="SSF52540">
    <property type="entry name" value="P-loop containing nucleoside triphosphate hydrolases"/>
    <property type="match status" value="1"/>
</dbReference>
<dbReference type="PANTHER" id="PTHR10695">
    <property type="entry name" value="DEPHOSPHO-COA KINASE-RELATED"/>
    <property type="match status" value="1"/>
</dbReference>
<keyword evidence="1 3" id="KW-0547">Nucleotide-binding</keyword>
<evidence type="ECO:0000256" key="1">
    <source>
        <dbReference type="ARBA" id="ARBA00022741"/>
    </source>
</evidence>
<accession>A0ABV4DN24</accession>
<gene>
    <name evidence="3 5" type="primary">coaE</name>
    <name evidence="5" type="ORF">AALT52_03085</name>
</gene>
<proteinExistence type="inferred from homology"/>
<dbReference type="RefSeq" id="WP_369941065.1">
    <property type="nucleotide sequence ID" value="NZ_JBCLUF010000007.1"/>
</dbReference>
<dbReference type="PROSITE" id="PS51219">
    <property type="entry name" value="DPCK"/>
    <property type="match status" value="1"/>
</dbReference>
<protein>
    <recommendedName>
        <fullName evidence="3 4">Dephospho-CoA kinase</fullName>
        <ecNumber evidence="3 4">2.7.1.24</ecNumber>
    </recommendedName>
    <alternativeName>
        <fullName evidence="3">Dephosphocoenzyme A kinase</fullName>
    </alternativeName>
</protein>
<dbReference type="Pfam" id="PF01121">
    <property type="entry name" value="CoaE"/>
    <property type="match status" value="1"/>
</dbReference>
<dbReference type="EC" id="2.7.1.24" evidence="3 4"/>
<keyword evidence="2 3" id="KW-0067">ATP-binding</keyword>
<keyword evidence="6" id="KW-1185">Reference proteome</keyword>
<dbReference type="PANTHER" id="PTHR10695:SF46">
    <property type="entry name" value="BIFUNCTIONAL COENZYME A SYNTHASE-RELATED"/>
    <property type="match status" value="1"/>
</dbReference>
<evidence type="ECO:0000313" key="5">
    <source>
        <dbReference type="EMBL" id="MEY8661881.1"/>
    </source>
</evidence>
<evidence type="ECO:0000256" key="4">
    <source>
        <dbReference type="NCBIfam" id="TIGR00152"/>
    </source>
</evidence>
<name>A0ABV4DN24_9LACO</name>
<comment type="function">
    <text evidence="3">Catalyzes the phosphorylation of the 3'-hydroxyl group of dephosphocoenzyme A to form coenzyme A.</text>
</comment>
<comment type="similarity">
    <text evidence="3">Belongs to the CoaE family.</text>
</comment>
<dbReference type="Proteomes" id="UP001565236">
    <property type="component" value="Unassembled WGS sequence"/>
</dbReference>
<comment type="subcellular location">
    <subcellularLocation>
        <location evidence="3">Cytoplasm</location>
    </subcellularLocation>
</comment>
<comment type="pathway">
    <text evidence="3">Cofactor biosynthesis; coenzyme A biosynthesis; CoA from (R)-pantothenate: step 5/5.</text>
</comment>
<dbReference type="EMBL" id="JBCLUF010000007">
    <property type="protein sequence ID" value="MEY8661881.1"/>
    <property type="molecule type" value="Genomic_DNA"/>
</dbReference>
<dbReference type="InterPro" id="IPR027417">
    <property type="entry name" value="P-loop_NTPase"/>
</dbReference>
<dbReference type="NCBIfam" id="TIGR00152">
    <property type="entry name" value="dephospho-CoA kinase"/>
    <property type="match status" value="1"/>
</dbReference>
<evidence type="ECO:0000256" key="2">
    <source>
        <dbReference type="ARBA" id="ARBA00022840"/>
    </source>
</evidence>
<organism evidence="5 6">
    <name type="scientific">Ligilactobacillus faecis</name>
    <dbReference type="NCBI Taxonomy" id="762833"/>
    <lineage>
        <taxon>Bacteria</taxon>
        <taxon>Bacillati</taxon>
        <taxon>Bacillota</taxon>
        <taxon>Bacilli</taxon>
        <taxon>Lactobacillales</taxon>
        <taxon>Lactobacillaceae</taxon>
        <taxon>Ligilactobacillus</taxon>
    </lineage>
</organism>